<evidence type="ECO:0000313" key="1">
    <source>
        <dbReference type="EMBL" id="MBA0787500.1"/>
    </source>
</evidence>
<reference evidence="1 2" key="1">
    <citation type="journal article" date="2019" name="Genome Biol. Evol.">
        <title>Insights into the evolution of the New World diploid cottons (Gossypium, subgenus Houzingenia) based on genome sequencing.</title>
        <authorList>
            <person name="Grover C.E."/>
            <person name="Arick M.A. 2nd"/>
            <person name="Thrash A."/>
            <person name="Conover J.L."/>
            <person name="Sanders W.S."/>
            <person name="Peterson D.G."/>
            <person name="Frelichowski J.E."/>
            <person name="Scheffler J.A."/>
            <person name="Scheffler B.E."/>
            <person name="Wendel J.F."/>
        </authorList>
    </citation>
    <scope>NUCLEOTIDE SEQUENCE [LARGE SCALE GENOMIC DNA]</scope>
    <source>
        <strain evidence="1">8</strain>
        <tissue evidence="1">Leaf</tissue>
    </source>
</reference>
<dbReference type="AlphaFoldDB" id="A0A7J9FQC8"/>
<organism evidence="1 2">
    <name type="scientific">Gossypium trilobum</name>
    <dbReference type="NCBI Taxonomy" id="34281"/>
    <lineage>
        <taxon>Eukaryota</taxon>
        <taxon>Viridiplantae</taxon>
        <taxon>Streptophyta</taxon>
        <taxon>Embryophyta</taxon>
        <taxon>Tracheophyta</taxon>
        <taxon>Spermatophyta</taxon>
        <taxon>Magnoliopsida</taxon>
        <taxon>eudicotyledons</taxon>
        <taxon>Gunneridae</taxon>
        <taxon>Pentapetalae</taxon>
        <taxon>rosids</taxon>
        <taxon>malvids</taxon>
        <taxon>Malvales</taxon>
        <taxon>Malvaceae</taxon>
        <taxon>Malvoideae</taxon>
        <taxon>Gossypium</taxon>
    </lineage>
</organism>
<evidence type="ECO:0000313" key="2">
    <source>
        <dbReference type="Proteomes" id="UP000593568"/>
    </source>
</evidence>
<comment type="caution">
    <text evidence="1">The sequence shown here is derived from an EMBL/GenBank/DDBJ whole genome shotgun (WGS) entry which is preliminary data.</text>
</comment>
<proteinExistence type="predicted"/>
<dbReference type="Proteomes" id="UP000593568">
    <property type="component" value="Unassembled WGS sequence"/>
</dbReference>
<name>A0A7J9FQC8_9ROSI</name>
<gene>
    <name evidence="1" type="ORF">Gotri_027011</name>
</gene>
<dbReference type="EMBL" id="JABEZW010225943">
    <property type="protein sequence ID" value="MBA0787500.1"/>
    <property type="molecule type" value="Genomic_DNA"/>
</dbReference>
<accession>A0A7J9FQC8</accession>
<sequence>MEQPLYMEEDLNAFTTSSKFATTMETKHDTKGNNRTWHPVYRVVQKRRWGKWVSNIKEPHKRCIYCQWNSCGWVFVSDSSWLDRETQTQQHFLACL</sequence>
<evidence type="ECO:0008006" key="3">
    <source>
        <dbReference type="Google" id="ProtNLM"/>
    </source>
</evidence>
<protein>
    <recommendedName>
        <fullName evidence="3">AP2/ERF domain-containing protein</fullName>
    </recommendedName>
</protein>
<keyword evidence="2" id="KW-1185">Reference proteome</keyword>